<evidence type="ECO:0000256" key="1">
    <source>
        <dbReference type="SAM" id="MobiDB-lite"/>
    </source>
</evidence>
<name>A0A0B6TKJ2_9CORY</name>
<sequence length="188" mass="19734">MISRHALAAGITVSAALFLGACTASDDTSTTETTAAEATAGATTAAPAETTTAAETTADRRDGGDPVFAAIDAVLAQHSDGIIIDIDREDDRDTYDIDVVVGAEVIELEVDADGTVREDEREDEDDDVAKAQAATVTAAEAIGEALDQHTDGFLDEAELDEDDGVLRWKVELDDADRNDLVELELPAN</sequence>
<evidence type="ECO:0000313" key="4">
    <source>
        <dbReference type="Proteomes" id="UP000031928"/>
    </source>
</evidence>
<dbReference type="KEGG" id="cmq:B840_04245"/>
<accession>A0A0B6TKJ2</accession>
<proteinExistence type="predicted"/>
<keyword evidence="2" id="KW-0732">Signal</keyword>
<dbReference type="AlphaFoldDB" id="A0A0B6TKJ2"/>
<evidence type="ECO:0000313" key="3">
    <source>
        <dbReference type="EMBL" id="AJK68468.1"/>
    </source>
</evidence>
<feature type="region of interest" description="Disordered" evidence="1">
    <location>
        <begin position="37"/>
        <end position="64"/>
    </location>
</feature>
<keyword evidence="4" id="KW-1185">Reference proteome</keyword>
<protein>
    <recommendedName>
        <fullName evidence="5">PepSY domain-containing protein</fullName>
    </recommendedName>
</protein>
<organism evidence="3 4">
    <name type="scientific">Corynebacterium marinum DSM 44953</name>
    <dbReference type="NCBI Taxonomy" id="1224162"/>
    <lineage>
        <taxon>Bacteria</taxon>
        <taxon>Bacillati</taxon>
        <taxon>Actinomycetota</taxon>
        <taxon>Actinomycetes</taxon>
        <taxon>Mycobacteriales</taxon>
        <taxon>Corynebacteriaceae</taxon>
        <taxon>Corynebacterium</taxon>
    </lineage>
</organism>
<dbReference type="OrthoDB" id="4415534at2"/>
<dbReference type="EMBL" id="CP007790">
    <property type="protein sequence ID" value="AJK68468.1"/>
    <property type="molecule type" value="Genomic_DNA"/>
</dbReference>
<gene>
    <name evidence="3" type="ORF">B840_04245</name>
</gene>
<dbReference type="HOGENOM" id="CLU_104977_0_0_11"/>
<evidence type="ECO:0008006" key="5">
    <source>
        <dbReference type="Google" id="ProtNLM"/>
    </source>
</evidence>
<dbReference type="PROSITE" id="PS51257">
    <property type="entry name" value="PROKAR_LIPOPROTEIN"/>
    <property type="match status" value="1"/>
</dbReference>
<feature type="chain" id="PRO_5038375063" description="PepSY domain-containing protein" evidence="2">
    <location>
        <begin position="25"/>
        <end position="188"/>
    </location>
</feature>
<feature type="signal peptide" evidence="2">
    <location>
        <begin position="1"/>
        <end position="24"/>
    </location>
</feature>
<reference evidence="3 4" key="1">
    <citation type="submission" date="2014-05" db="EMBL/GenBank/DDBJ databases">
        <title>Complete genome sequence of Corynebacterium marinum DSM 44953.</title>
        <authorList>
            <person name="Schaffert L."/>
            <person name="Albersmeier A."/>
            <person name="Kalinowski J."/>
            <person name="Ruckert C."/>
        </authorList>
    </citation>
    <scope>NUCLEOTIDE SEQUENCE [LARGE SCALE GENOMIC DNA]</scope>
    <source>
        <strain evidence="3 4">DSM 44953</strain>
    </source>
</reference>
<dbReference type="STRING" id="1224162.B840_04245"/>
<dbReference type="RefSeq" id="WP_042621098.1">
    <property type="nucleotide sequence ID" value="NZ_CP007790.1"/>
</dbReference>
<feature type="compositionally biased region" description="Low complexity" evidence="1">
    <location>
        <begin position="37"/>
        <end position="56"/>
    </location>
</feature>
<evidence type="ECO:0000256" key="2">
    <source>
        <dbReference type="SAM" id="SignalP"/>
    </source>
</evidence>
<dbReference type="Proteomes" id="UP000031928">
    <property type="component" value="Chromosome"/>
</dbReference>
<dbReference type="Gene3D" id="3.10.450.40">
    <property type="match status" value="2"/>
</dbReference>